<organism evidence="6 7">
    <name type="scientific">Candidatus Ignatzschineria merdigallinarum</name>
    <dbReference type="NCBI Taxonomy" id="2838621"/>
    <lineage>
        <taxon>Bacteria</taxon>
        <taxon>Pseudomonadati</taxon>
        <taxon>Pseudomonadota</taxon>
        <taxon>Gammaproteobacteria</taxon>
        <taxon>Cardiobacteriales</taxon>
        <taxon>Ignatzschineriaceae</taxon>
        <taxon>Ignatzschineria</taxon>
    </lineage>
</organism>
<gene>
    <name evidence="6" type="ORF">H9889_05985</name>
</gene>
<dbReference type="AlphaFoldDB" id="A0A9D1TV92"/>
<comment type="caution">
    <text evidence="6">The sequence shown here is derived from an EMBL/GenBank/DDBJ whole genome shotgun (WGS) entry which is preliminary data.</text>
</comment>
<dbReference type="Gene3D" id="3.40.50.300">
    <property type="entry name" value="P-loop containing nucleotide triphosphate hydrolases"/>
    <property type="match status" value="1"/>
</dbReference>
<dbReference type="InterPro" id="IPR000212">
    <property type="entry name" value="DNA_helicase_UvrD/REP"/>
</dbReference>
<evidence type="ECO:0000313" key="7">
    <source>
        <dbReference type="Proteomes" id="UP000823934"/>
    </source>
</evidence>
<dbReference type="GO" id="GO:0003677">
    <property type="term" value="F:DNA binding"/>
    <property type="evidence" value="ECO:0007669"/>
    <property type="project" value="InterPro"/>
</dbReference>
<dbReference type="GO" id="GO:0005524">
    <property type="term" value="F:ATP binding"/>
    <property type="evidence" value="ECO:0007669"/>
    <property type="project" value="UniProtKB-KW"/>
</dbReference>
<dbReference type="GO" id="GO:0000725">
    <property type="term" value="P:recombinational repair"/>
    <property type="evidence" value="ECO:0007669"/>
    <property type="project" value="TreeGrafter"/>
</dbReference>
<evidence type="ECO:0000313" key="6">
    <source>
        <dbReference type="EMBL" id="HIW06859.1"/>
    </source>
</evidence>
<dbReference type="PANTHER" id="PTHR11070:SF23">
    <property type="entry name" value="RECBCD ENZYME SUBUNIT RECB"/>
    <property type="match status" value="1"/>
</dbReference>
<dbReference type="Proteomes" id="UP000823934">
    <property type="component" value="Unassembled WGS sequence"/>
</dbReference>
<name>A0A9D1TV92_9GAMM</name>
<dbReference type="SUPFAM" id="SSF52540">
    <property type="entry name" value="P-loop containing nucleoside triphosphate hydrolases"/>
    <property type="match status" value="1"/>
</dbReference>
<feature type="domain" description="UvrD-like helicase ATP-binding" evidence="5">
    <location>
        <begin position="21"/>
        <end position="84"/>
    </location>
</feature>
<dbReference type="GO" id="GO:0005829">
    <property type="term" value="C:cytosol"/>
    <property type="evidence" value="ECO:0007669"/>
    <property type="project" value="TreeGrafter"/>
</dbReference>
<keyword evidence="2" id="KW-0378">Hydrolase</keyword>
<dbReference type="GO" id="GO:0016787">
    <property type="term" value="F:hydrolase activity"/>
    <property type="evidence" value="ECO:0007669"/>
    <property type="project" value="UniProtKB-KW"/>
</dbReference>
<evidence type="ECO:0000256" key="1">
    <source>
        <dbReference type="ARBA" id="ARBA00022741"/>
    </source>
</evidence>
<dbReference type="PANTHER" id="PTHR11070">
    <property type="entry name" value="UVRD / RECB / PCRA DNA HELICASE FAMILY MEMBER"/>
    <property type="match status" value="1"/>
</dbReference>
<dbReference type="GO" id="GO:0009338">
    <property type="term" value="C:exodeoxyribonuclease V complex"/>
    <property type="evidence" value="ECO:0007669"/>
    <property type="project" value="TreeGrafter"/>
</dbReference>
<dbReference type="InterPro" id="IPR027417">
    <property type="entry name" value="P-loop_NTPase"/>
</dbReference>
<sequence length="137" mass="15261">MLENGVDQQSDYQILEPQTVPIAGNMMIEASAGTGKTYTITLLVLRLLLGLNPDQTPKKLPEILIVTFTNAATAELKERIYSRIVDLKQAFFSFLMDYPVEDEALLQLIERYLMQAETNAIAQDAALETAINLLNQA</sequence>
<keyword evidence="1" id="KW-0547">Nucleotide-binding</keyword>
<protein>
    <submittedName>
        <fullName evidence="6">UvrD-helicase domain-containing protein</fullName>
    </submittedName>
</protein>
<accession>A0A9D1TV92</accession>
<reference evidence="6" key="2">
    <citation type="submission" date="2021-04" db="EMBL/GenBank/DDBJ databases">
        <authorList>
            <person name="Gilroy R."/>
        </authorList>
    </citation>
    <scope>NUCLEOTIDE SEQUENCE</scope>
    <source>
        <strain evidence="6">CHK160-9182</strain>
    </source>
</reference>
<dbReference type="InterPro" id="IPR014016">
    <property type="entry name" value="UvrD-like_ATP-bd"/>
</dbReference>
<evidence type="ECO:0000256" key="4">
    <source>
        <dbReference type="ARBA" id="ARBA00022840"/>
    </source>
</evidence>
<evidence type="ECO:0000256" key="2">
    <source>
        <dbReference type="ARBA" id="ARBA00022801"/>
    </source>
</evidence>
<dbReference type="GO" id="GO:0043138">
    <property type="term" value="F:3'-5' DNA helicase activity"/>
    <property type="evidence" value="ECO:0007669"/>
    <property type="project" value="TreeGrafter"/>
</dbReference>
<keyword evidence="3" id="KW-0347">Helicase</keyword>
<reference evidence="6" key="1">
    <citation type="journal article" date="2021" name="PeerJ">
        <title>Extensive microbial diversity within the chicken gut microbiome revealed by metagenomics and culture.</title>
        <authorList>
            <person name="Gilroy R."/>
            <person name="Ravi A."/>
            <person name="Getino M."/>
            <person name="Pursley I."/>
            <person name="Horton D.L."/>
            <person name="Alikhan N.F."/>
            <person name="Baker D."/>
            <person name="Gharbi K."/>
            <person name="Hall N."/>
            <person name="Watson M."/>
            <person name="Adriaenssens E.M."/>
            <person name="Foster-Nyarko E."/>
            <person name="Jarju S."/>
            <person name="Secka A."/>
            <person name="Antonio M."/>
            <person name="Oren A."/>
            <person name="Chaudhuri R.R."/>
            <person name="La Ragione R."/>
            <person name="Hildebrand F."/>
            <person name="Pallen M.J."/>
        </authorList>
    </citation>
    <scope>NUCLEOTIDE SEQUENCE</scope>
    <source>
        <strain evidence="6">CHK160-9182</strain>
    </source>
</reference>
<evidence type="ECO:0000259" key="5">
    <source>
        <dbReference type="Pfam" id="PF00580"/>
    </source>
</evidence>
<keyword evidence="4" id="KW-0067">ATP-binding</keyword>
<evidence type="ECO:0000256" key="3">
    <source>
        <dbReference type="ARBA" id="ARBA00022806"/>
    </source>
</evidence>
<dbReference type="EMBL" id="DXHP01000131">
    <property type="protein sequence ID" value="HIW06859.1"/>
    <property type="molecule type" value="Genomic_DNA"/>
</dbReference>
<dbReference type="Pfam" id="PF00580">
    <property type="entry name" value="UvrD-helicase"/>
    <property type="match status" value="1"/>
</dbReference>
<proteinExistence type="predicted"/>